<evidence type="ECO:0000256" key="1">
    <source>
        <dbReference type="SAM" id="Phobius"/>
    </source>
</evidence>
<evidence type="ECO:0000313" key="2">
    <source>
        <dbReference type="EMBL" id="JAD68481.1"/>
    </source>
</evidence>
<keyword evidence="1" id="KW-0812">Transmembrane</keyword>
<protein>
    <submittedName>
        <fullName evidence="2">Uncharacterized protein</fullName>
    </submittedName>
</protein>
<sequence length="36" mass="4232">MGPQIAYTQKFITGFTILLLQWVLFLRYIGPRKQSC</sequence>
<keyword evidence="1" id="KW-1133">Transmembrane helix</keyword>
<name>A0A0A9BYU8_ARUDO</name>
<reference evidence="2" key="1">
    <citation type="submission" date="2014-09" db="EMBL/GenBank/DDBJ databases">
        <authorList>
            <person name="Magalhaes I.L.F."/>
            <person name="Oliveira U."/>
            <person name="Santos F.R."/>
            <person name="Vidigal T.H.D.A."/>
            <person name="Brescovit A.D."/>
            <person name="Santos A.J."/>
        </authorList>
    </citation>
    <scope>NUCLEOTIDE SEQUENCE</scope>
    <source>
        <tissue evidence="2">Shoot tissue taken approximately 20 cm above the soil surface</tissue>
    </source>
</reference>
<proteinExistence type="predicted"/>
<reference evidence="2" key="2">
    <citation type="journal article" date="2015" name="Data Brief">
        <title>Shoot transcriptome of the giant reed, Arundo donax.</title>
        <authorList>
            <person name="Barrero R.A."/>
            <person name="Guerrero F.D."/>
            <person name="Moolhuijzen P."/>
            <person name="Goolsby J.A."/>
            <person name="Tidwell J."/>
            <person name="Bellgard S.E."/>
            <person name="Bellgard M.I."/>
        </authorList>
    </citation>
    <scope>NUCLEOTIDE SEQUENCE</scope>
    <source>
        <tissue evidence="2">Shoot tissue taken approximately 20 cm above the soil surface</tissue>
    </source>
</reference>
<accession>A0A0A9BYU8</accession>
<dbReference type="AlphaFoldDB" id="A0A0A9BYU8"/>
<keyword evidence="1" id="KW-0472">Membrane</keyword>
<feature type="transmembrane region" description="Helical" evidence="1">
    <location>
        <begin position="12"/>
        <end position="30"/>
    </location>
</feature>
<organism evidence="2">
    <name type="scientific">Arundo donax</name>
    <name type="common">Giant reed</name>
    <name type="synonym">Donax arundinaceus</name>
    <dbReference type="NCBI Taxonomy" id="35708"/>
    <lineage>
        <taxon>Eukaryota</taxon>
        <taxon>Viridiplantae</taxon>
        <taxon>Streptophyta</taxon>
        <taxon>Embryophyta</taxon>
        <taxon>Tracheophyta</taxon>
        <taxon>Spermatophyta</taxon>
        <taxon>Magnoliopsida</taxon>
        <taxon>Liliopsida</taxon>
        <taxon>Poales</taxon>
        <taxon>Poaceae</taxon>
        <taxon>PACMAD clade</taxon>
        <taxon>Arundinoideae</taxon>
        <taxon>Arundineae</taxon>
        <taxon>Arundo</taxon>
    </lineage>
</organism>
<dbReference type="EMBL" id="GBRH01229414">
    <property type="protein sequence ID" value="JAD68481.1"/>
    <property type="molecule type" value="Transcribed_RNA"/>
</dbReference>